<gene>
    <name evidence="4" type="ORF">FRC54_03360</name>
</gene>
<dbReference type="PANTHER" id="PTHR22911:SF79">
    <property type="entry name" value="MOBA-LIKE NTP TRANSFERASE DOMAIN-CONTAINING PROTEIN"/>
    <property type="match status" value="1"/>
</dbReference>
<dbReference type="PANTHER" id="PTHR22911">
    <property type="entry name" value="ACYL-MALONYL CONDENSING ENZYME-RELATED"/>
    <property type="match status" value="1"/>
</dbReference>
<proteinExistence type="inferred from homology"/>
<comment type="caution">
    <text evidence="4">The sequence shown here is derived from an EMBL/GenBank/DDBJ whole genome shotgun (WGS) entry which is preliminary data.</text>
</comment>
<feature type="domain" description="EamA" evidence="3">
    <location>
        <begin position="159"/>
        <end position="291"/>
    </location>
</feature>
<evidence type="ECO:0000313" key="4">
    <source>
        <dbReference type="EMBL" id="MQN01016.1"/>
    </source>
</evidence>
<dbReference type="GO" id="GO:0016020">
    <property type="term" value="C:membrane"/>
    <property type="evidence" value="ECO:0007669"/>
    <property type="project" value="InterPro"/>
</dbReference>
<feature type="transmembrane region" description="Helical" evidence="2">
    <location>
        <begin position="131"/>
        <end position="148"/>
    </location>
</feature>
<dbReference type="InterPro" id="IPR037185">
    <property type="entry name" value="EmrE-like"/>
</dbReference>
<organism evidence="4 5">
    <name type="scientific">Candidatus Weimeria bifida</name>
    <dbReference type="NCBI Taxonomy" id="2599074"/>
    <lineage>
        <taxon>Bacteria</taxon>
        <taxon>Bacillati</taxon>
        <taxon>Bacillota</taxon>
        <taxon>Clostridia</taxon>
        <taxon>Lachnospirales</taxon>
        <taxon>Lachnospiraceae</taxon>
        <taxon>Candidatus Weimeria</taxon>
    </lineage>
</organism>
<keyword evidence="2" id="KW-0812">Transmembrane</keyword>
<accession>A0A6N7IZI2</accession>
<dbReference type="Pfam" id="PF00892">
    <property type="entry name" value="EamA"/>
    <property type="match status" value="2"/>
</dbReference>
<feature type="domain" description="EamA" evidence="3">
    <location>
        <begin position="6"/>
        <end position="146"/>
    </location>
</feature>
<name>A0A6N7IZI2_9FIRM</name>
<keyword evidence="2" id="KW-1133">Transmembrane helix</keyword>
<feature type="transmembrane region" description="Helical" evidence="2">
    <location>
        <begin position="76"/>
        <end position="94"/>
    </location>
</feature>
<evidence type="ECO:0000313" key="5">
    <source>
        <dbReference type="Proteomes" id="UP000460257"/>
    </source>
</evidence>
<dbReference type="InterPro" id="IPR000620">
    <property type="entry name" value="EamA_dom"/>
</dbReference>
<feature type="transmembrane region" description="Helical" evidence="2">
    <location>
        <begin position="218"/>
        <end position="237"/>
    </location>
</feature>
<dbReference type="SUPFAM" id="SSF103481">
    <property type="entry name" value="Multidrug resistance efflux transporter EmrE"/>
    <property type="match status" value="2"/>
</dbReference>
<dbReference type="AlphaFoldDB" id="A0A6N7IZI2"/>
<keyword evidence="5" id="KW-1185">Reference proteome</keyword>
<feature type="transmembrane region" description="Helical" evidence="2">
    <location>
        <begin position="38"/>
        <end position="56"/>
    </location>
</feature>
<reference evidence="4" key="1">
    <citation type="journal article" date="2020" name="Appl. Environ. Microbiol.">
        <title>Medium-Chain Fatty Acid Synthesis by 'Candidatus Weimeria bifida' gen. nov., sp. nov., and 'Candidatus Pseudoramibacter fermentans' sp. nov.</title>
        <authorList>
            <person name="Scarborough M.J."/>
            <person name="Myers K.S."/>
            <person name="Donohue T.J."/>
            <person name="Noguera D.R."/>
        </authorList>
    </citation>
    <scope>NUCLEOTIDE SEQUENCE</scope>
    <source>
        <strain evidence="4">LCO1.1</strain>
    </source>
</reference>
<feature type="transmembrane region" description="Helical" evidence="2">
    <location>
        <begin position="100"/>
        <end position="119"/>
    </location>
</feature>
<feature type="transmembrane region" description="Helical" evidence="2">
    <location>
        <begin position="274"/>
        <end position="291"/>
    </location>
</feature>
<evidence type="ECO:0000256" key="1">
    <source>
        <dbReference type="ARBA" id="ARBA00007362"/>
    </source>
</evidence>
<comment type="similarity">
    <text evidence="1">Belongs to the EamA transporter family.</text>
</comment>
<keyword evidence="2" id="KW-0472">Membrane</keyword>
<dbReference type="EMBL" id="VOGC01000002">
    <property type="protein sequence ID" value="MQN01016.1"/>
    <property type="molecule type" value="Genomic_DNA"/>
</dbReference>
<evidence type="ECO:0000259" key="3">
    <source>
        <dbReference type="Pfam" id="PF00892"/>
    </source>
</evidence>
<feature type="transmembrane region" description="Helical" evidence="2">
    <location>
        <begin position="192"/>
        <end position="212"/>
    </location>
</feature>
<feature type="transmembrane region" description="Helical" evidence="2">
    <location>
        <begin position="249"/>
        <end position="268"/>
    </location>
</feature>
<dbReference type="Proteomes" id="UP000460257">
    <property type="component" value="Unassembled WGS sequence"/>
</dbReference>
<sequence>MNRRTAGMLLTVSGGVCWGLSGSMGQYMFSNLGMDSKWLVPIRLGFAGILMLIYCFARYGKETLKPWTNRTEAIELLLYGLPGVALCQFTYFLTIQLSTASVGTIMQDLSPVFIMAAICLKNKRKPSVREVVAILLALVGVMLVSTHGDPSNLSANSTALISGVICAFCVMIYNVVPVHIIKKYPVSIMQAWSFAMGGALLTLIFRSWRIYYVPDIRGLAGIAFVVVIGNVLAFTAYMKGVSYIGPEKGILYGFAEPLTAAVIGVIFFRNPFTAADAAGFICIFTMLFLITKARTKAKVKTDQALKRAA</sequence>
<evidence type="ECO:0000256" key="2">
    <source>
        <dbReference type="SAM" id="Phobius"/>
    </source>
</evidence>
<feature type="transmembrane region" description="Helical" evidence="2">
    <location>
        <begin position="160"/>
        <end position="180"/>
    </location>
</feature>
<protein>
    <submittedName>
        <fullName evidence="4">EamA family transporter</fullName>
    </submittedName>
</protein>